<evidence type="ECO:0000313" key="2">
    <source>
        <dbReference type="EMBL" id="SHO46760.1"/>
    </source>
</evidence>
<sequence length="965" mass="110298">MISVLFISLVVLFGLFFRQFIYWQTSNLLIEESKRIFSRINRELAQSYLTTRKTIGQAVHMLAATDLPNASTLEERLSFLPILQAALTQEPNLTDLEVGYATGDYFIVRPLIDDHMRRQFNAPEEATLVVDNIVRPPYGKPQMQRIWMNDKLSEIASTEPEPTDYDPRLRPWYIEAINSDKAITTAPYLFHFVRQMGVTIAFMPEGEKAVVAGDVTLFHLSQLLAQYQLTPRSELILLEKTDNDYLVVAYRDPQKLLTQMNGNPERSKVINLDSAVINHAAKLPNILDPFVQFTLNDENWLGSTKKLDLPQDSNLYLVMLSPENELLLEAKRIREQTLKYSLAMILLSIPLTYLLARKISRPIQLLANETSRISRFEFITDPLSPSTITEVDELSRAMTMMETTIGQFLALIKSLAGEHNLDRLLDLITQETMTACEARAAMTFIVNETTKQLEPKIFRQHGDGPGQQITFTNIEPFPIQDESELLCILKSCKGNIFAANRLEKLDVVIDPLGLRNPQVFVQPLINRQGDSIGLLALVYDESDGIETPKQQGKRAFIETLSGFAAVTLESRRMLKMQKDLLDSFIQLLAGAIDSKSPYTGGHCQRVPVLTELLARKACEATDGPFAGFCLTAEEWEEIRIASWLHDCGKVTTPEFVVDKATKLETIYDRIHEIRMRFEVAKREVQVRSWQQIAEGGDREQILTDLEHEWNLLDEEYSFIADCNLGGEFMDQEKIDRLQQIATRHWMRTIDDRIGISWEELQRKERTPAHPLPVMEPILADRDDHIHLRGENDKINTDNPYGFRLDVPEYLYNKGELYNLSIHKGTLTAEDRYKINDHIVQSIIMLKQLPYPKHLANVPDIAGSHHEKIDGTGYPRMLKGTEMSIPARMMVIADIFEALTASDRPYKKAKPISDAIRILALMEKDQHIDPDLFRLFLTSGAYLEYAREYLQPEQIDEVDLTPYLKA</sequence>
<dbReference type="SUPFAM" id="SSF55781">
    <property type="entry name" value="GAF domain-like"/>
    <property type="match status" value="1"/>
</dbReference>
<dbReference type="Gene3D" id="1.10.3210.10">
    <property type="entry name" value="Hypothetical protein af1432"/>
    <property type="match status" value="2"/>
</dbReference>
<organism evidence="2 3">
    <name type="scientific">Desulfopila aestuarii DSM 18488</name>
    <dbReference type="NCBI Taxonomy" id="1121416"/>
    <lineage>
        <taxon>Bacteria</taxon>
        <taxon>Pseudomonadati</taxon>
        <taxon>Thermodesulfobacteriota</taxon>
        <taxon>Desulfobulbia</taxon>
        <taxon>Desulfobulbales</taxon>
        <taxon>Desulfocapsaceae</taxon>
        <taxon>Desulfopila</taxon>
    </lineage>
</organism>
<dbReference type="PANTHER" id="PTHR45228:SF5">
    <property type="entry name" value="CYCLIC DI-GMP PHOSPHODIESTERASE VC_1348-RELATED"/>
    <property type="match status" value="1"/>
</dbReference>
<dbReference type="PROSITE" id="PS51832">
    <property type="entry name" value="HD_GYP"/>
    <property type="match status" value="1"/>
</dbReference>
<dbReference type="SMART" id="SM00471">
    <property type="entry name" value="HDc"/>
    <property type="match status" value="1"/>
</dbReference>
<dbReference type="InterPro" id="IPR029016">
    <property type="entry name" value="GAF-like_dom_sf"/>
</dbReference>
<dbReference type="SUPFAM" id="SSF103190">
    <property type="entry name" value="Sensory domain-like"/>
    <property type="match status" value="1"/>
</dbReference>
<dbReference type="CDD" id="cd00077">
    <property type="entry name" value="HDc"/>
    <property type="match status" value="1"/>
</dbReference>
<gene>
    <name evidence="2" type="ORF">SAMN02745220_01626</name>
</gene>
<dbReference type="InterPro" id="IPR003607">
    <property type="entry name" value="HD/PDEase_dom"/>
</dbReference>
<dbReference type="SUPFAM" id="SSF109604">
    <property type="entry name" value="HD-domain/PDEase-like"/>
    <property type="match status" value="2"/>
</dbReference>
<dbReference type="InterPro" id="IPR052020">
    <property type="entry name" value="Cyclic_di-GMP/3'3'-cGAMP_PDE"/>
</dbReference>
<dbReference type="Gene3D" id="3.30.450.40">
    <property type="match status" value="1"/>
</dbReference>
<dbReference type="OrthoDB" id="9769359at2"/>
<accession>A0A1M7Y3J4</accession>
<dbReference type="EMBL" id="FRFE01000006">
    <property type="protein sequence ID" value="SHO46760.1"/>
    <property type="molecule type" value="Genomic_DNA"/>
</dbReference>
<dbReference type="Pfam" id="PF13487">
    <property type="entry name" value="HD_5"/>
    <property type="match status" value="1"/>
</dbReference>
<dbReference type="PANTHER" id="PTHR45228">
    <property type="entry name" value="CYCLIC DI-GMP PHOSPHODIESTERASE TM_0186-RELATED"/>
    <property type="match status" value="1"/>
</dbReference>
<dbReference type="Proteomes" id="UP000184603">
    <property type="component" value="Unassembled WGS sequence"/>
</dbReference>
<dbReference type="Gene3D" id="3.30.450.20">
    <property type="entry name" value="PAS domain"/>
    <property type="match status" value="2"/>
</dbReference>
<feature type="domain" description="HD-GYP" evidence="1">
    <location>
        <begin position="745"/>
        <end position="951"/>
    </location>
</feature>
<dbReference type="Gene3D" id="6.10.340.10">
    <property type="match status" value="1"/>
</dbReference>
<evidence type="ECO:0000313" key="3">
    <source>
        <dbReference type="Proteomes" id="UP000184603"/>
    </source>
</evidence>
<dbReference type="STRING" id="1121416.SAMN02745220_01626"/>
<keyword evidence="3" id="KW-1185">Reference proteome</keyword>
<proteinExistence type="predicted"/>
<dbReference type="AlphaFoldDB" id="A0A1M7Y3J4"/>
<dbReference type="RefSeq" id="WP_159441252.1">
    <property type="nucleotide sequence ID" value="NZ_FRFE01000006.1"/>
</dbReference>
<reference evidence="2 3" key="1">
    <citation type="submission" date="2016-12" db="EMBL/GenBank/DDBJ databases">
        <authorList>
            <person name="Song W.-J."/>
            <person name="Kurnit D.M."/>
        </authorList>
    </citation>
    <scope>NUCLEOTIDE SEQUENCE [LARGE SCALE GENOMIC DNA]</scope>
    <source>
        <strain evidence="2 3">DSM 18488</strain>
    </source>
</reference>
<evidence type="ECO:0000259" key="1">
    <source>
        <dbReference type="PROSITE" id="PS51832"/>
    </source>
</evidence>
<protein>
    <submittedName>
        <fullName evidence="2">HAMP domain-containing protein</fullName>
    </submittedName>
</protein>
<name>A0A1M7Y3J4_9BACT</name>
<dbReference type="InterPro" id="IPR037522">
    <property type="entry name" value="HD_GYP_dom"/>
</dbReference>
<dbReference type="InterPro" id="IPR029151">
    <property type="entry name" value="Sensor-like_sf"/>
</dbReference>